<evidence type="ECO:0000256" key="10">
    <source>
        <dbReference type="SAM" id="Phobius"/>
    </source>
</evidence>
<organism evidence="13 14">
    <name type="scientific">Devosia albogilva</name>
    <dbReference type="NCBI Taxonomy" id="429726"/>
    <lineage>
        <taxon>Bacteria</taxon>
        <taxon>Pseudomonadati</taxon>
        <taxon>Pseudomonadota</taxon>
        <taxon>Alphaproteobacteria</taxon>
        <taxon>Hyphomicrobiales</taxon>
        <taxon>Devosiaceae</taxon>
        <taxon>Devosia</taxon>
    </lineage>
</organism>
<keyword evidence="2" id="KW-1003">Cell membrane</keyword>
<keyword evidence="14" id="KW-1185">Reference proteome</keyword>
<evidence type="ECO:0000313" key="13">
    <source>
        <dbReference type="EMBL" id="MFD2647617.1"/>
    </source>
</evidence>
<dbReference type="SUPFAM" id="SSF158472">
    <property type="entry name" value="HAMP domain-like"/>
    <property type="match status" value="1"/>
</dbReference>
<evidence type="ECO:0000256" key="6">
    <source>
        <dbReference type="ARBA" id="ARBA00023136"/>
    </source>
</evidence>
<dbReference type="CDD" id="cd06225">
    <property type="entry name" value="HAMP"/>
    <property type="match status" value="1"/>
</dbReference>
<evidence type="ECO:0000256" key="4">
    <source>
        <dbReference type="ARBA" id="ARBA00022692"/>
    </source>
</evidence>
<accession>A0ABW5QIT8</accession>
<protein>
    <submittedName>
        <fullName evidence="13">Methyl-accepting chemotaxis protein</fullName>
    </submittedName>
</protein>
<evidence type="ECO:0000256" key="1">
    <source>
        <dbReference type="ARBA" id="ARBA00004651"/>
    </source>
</evidence>
<keyword evidence="8" id="KW-0807">Transducer</keyword>
<dbReference type="InterPro" id="IPR003660">
    <property type="entry name" value="HAMP_dom"/>
</dbReference>
<evidence type="ECO:0000259" key="11">
    <source>
        <dbReference type="PROSITE" id="PS50111"/>
    </source>
</evidence>
<feature type="transmembrane region" description="Helical" evidence="10">
    <location>
        <begin position="348"/>
        <end position="368"/>
    </location>
</feature>
<dbReference type="Gene3D" id="1.10.8.500">
    <property type="entry name" value="HAMP domain in histidine kinase"/>
    <property type="match status" value="1"/>
</dbReference>
<keyword evidence="6 10" id="KW-0472">Membrane</keyword>
<dbReference type="SUPFAM" id="SSF58104">
    <property type="entry name" value="Methyl-accepting chemotaxis protein (MCP) signaling domain"/>
    <property type="match status" value="1"/>
</dbReference>
<feature type="coiled-coil region" evidence="9">
    <location>
        <begin position="750"/>
        <end position="788"/>
    </location>
</feature>
<dbReference type="Pfam" id="PF00015">
    <property type="entry name" value="MCPsignal"/>
    <property type="match status" value="1"/>
</dbReference>
<keyword evidence="4 10" id="KW-0812">Transmembrane</keyword>
<evidence type="ECO:0000313" key="14">
    <source>
        <dbReference type="Proteomes" id="UP001597521"/>
    </source>
</evidence>
<feature type="domain" description="Methyl-accepting transducer" evidence="11">
    <location>
        <begin position="543"/>
        <end position="772"/>
    </location>
</feature>
<comment type="subcellular location">
    <subcellularLocation>
        <location evidence="1">Cell membrane</location>
        <topology evidence="1">Multi-pass membrane protein</topology>
    </subcellularLocation>
</comment>
<keyword evidence="9" id="KW-0175">Coiled coil</keyword>
<gene>
    <name evidence="13" type="ORF">ACFSX5_07425</name>
</gene>
<comment type="similarity">
    <text evidence="7">Belongs to the methyl-accepting chemotaxis (MCP) protein family.</text>
</comment>
<dbReference type="Pfam" id="PF02743">
    <property type="entry name" value="dCache_1"/>
    <property type="match status" value="1"/>
</dbReference>
<proteinExistence type="inferred from homology"/>
<keyword evidence="3" id="KW-0488">Methylation</keyword>
<dbReference type="InterPro" id="IPR033479">
    <property type="entry name" value="dCache_1"/>
</dbReference>
<evidence type="ECO:0000259" key="12">
    <source>
        <dbReference type="PROSITE" id="PS50885"/>
    </source>
</evidence>
<dbReference type="CDD" id="cd11386">
    <property type="entry name" value="MCP_signal"/>
    <property type="match status" value="1"/>
</dbReference>
<dbReference type="PROSITE" id="PS50885">
    <property type="entry name" value="HAMP"/>
    <property type="match status" value="2"/>
</dbReference>
<dbReference type="Gene3D" id="1.10.287.950">
    <property type="entry name" value="Methyl-accepting chemotaxis protein"/>
    <property type="match status" value="1"/>
</dbReference>
<dbReference type="InterPro" id="IPR004089">
    <property type="entry name" value="MCPsignal_dom"/>
</dbReference>
<dbReference type="PANTHER" id="PTHR43531:SF14">
    <property type="entry name" value="METHYL-ACCEPTING CHEMOTAXIS PROTEIN I-RELATED"/>
    <property type="match status" value="1"/>
</dbReference>
<dbReference type="Proteomes" id="UP001597521">
    <property type="component" value="Unassembled WGS sequence"/>
</dbReference>
<name>A0ABW5QIT8_9HYPH</name>
<evidence type="ECO:0000256" key="7">
    <source>
        <dbReference type="ARBA" id="ARBA00029447"/>
    </source>
</evidence>
<dbReference type="InterPro" id="IPR004090">
    <property type="entry name" value="Chemotax_Me-accpt_rcpt"/>
</dbReference>
<dbReference type="Gene3D" id="3.30.450.20">
    <property type="entry name" value="PAS domain"/>
    <property type="match status" value="1"/>
</dbReference>
<dbReference type="InterPro" id="IPR051310">
    <property type="entry name" value="MCP_chemotaxis"/>
</dbReference>
<reference evidence="14" key="1">
    <citation type="journal article" date="2019" name="Int. J. Syst. Evol. Microbiol.">
        <title>The Global Catalogue of Microorganisms (GCM) 10K type strain sequencing project: providing services to taxonomists for standard genome sequencing and annotation.</title>
        <authorList>
            <consortium name="The Broad Institute Genomics Platform"/>
            <consortium name="The Broad Institute Genome Sequencing Center for Infectious Disease"/>
            <person name="Wu L."/>
            <person name="Ma J."/>
        </authorList>
    </citation>
    <scope>NUCLEOTIDE SEQUENCE [LARGE SCALE GENOMIC DNA]</scope>
    <source>
        <strain evidence="14">CCM 7427</strain>
    </source>
</reference>
<evidence type="ECO:0000256" key="5">
    <source>
        <dbReference type="ARBA" id="ARBA00022989"/>
    </source>
</evidence>
<feature type="domain" description="HAMP" evidence="12">
    <location>
        <begin position="369"/>
        <end position="422"/>
    </location>
</feature>
<dbReference type="EMBL" id="JBHUNP010000001">
    <property type="protein sequence ID" value="MFD2647617.1"/>
    <property type="molecule type" value="Genomic_DNA"/>
</dbReference>
<dbReference type="PROSITE" id="PS50111">
    <property type="entry name" value="CHEMOTAXIS_TRANSDUC_2"/>
    <property type="match status" value="1"/>
</dbReference>
<feature type="domain" description="HAMP" evidence="12">
    <location>
        <begin position="447"/>
        <end position="493"/>
    </location>
</feature>
<dbReference type="SMART" id="SM00283">
    <property type="entry name" value="MA"/>
    <property type="match status" value="1"/>
</dbReference>
<comment type="caution">
    <text evidence="13">The sequence shown here is derived from an EMBL/GenBank/DDBJ whole genome shotgun (WGS) entry which is preliminary data.</text>
</comment>
<dbReference type="Pfam" id="PF00672">
    <property type="entry name" value="HAMP"/>
    <property type="match status" value="1"/>
</dbReference>
<evidence type="ECO:0000256" key="2">
    <source>
        <dbReference type="ARBA" id="ARBA00022475"/>
    </source>
</evidence>
<feature type="transmembrane region" description="Helical" evidence="10">
    <location>
        <begin position="12"/>
        <end position="35"/>
    </location>
</feature>
<evidence type="ECO:0000256" key="3">
    <source>
        <dbReference type="ARBA" id="ARBA00022481"/>
    </source>
</evidence>
<keyword evidence="5 10" id="KW-1133">Transmembrane helix</keyword>
<dbReference type="PANTHER" id="PTHR43531">
    <property type="entry name" value="PROTEIN ICFG"/>
    <property type="match status" value="1"/>
</dbReference>
<evidence type="ECO:0000256" key="8">
    <source>
        <dbReference type="PROSITE-ProRule" id="PRU00284"/>
    </source>
</evidence>
<dbReference type="PRINTS" id="PR00260">
    <property type="entry name" value="CHEMTRNSDUCR"/>
</dbReference>
<evidence type="ECO:0000256" key="9">
    <source>
        <dbReference type="SAM" id="Coils"/>
    </source>
</evidence>
<dbReference type="Pfam" id="PF18947">
    <property type="entry name" value="HAMP_2"/>
    <property type="match status" value="1"/>
</dbReference>
<dbReference type="RefSeq" id="WP_386832639.1">
    <property type="nucleotide sequence ID" value="NZ_JBHUNP010000001.1"/>
</dbReference>
<dbReference type="SMART" id="SM00304">
    <property type="entry name" value="HAMP"/>
    <property type="match status" value="2"/>
</dbReference>
<sequence length="843" mass="89126">MRLLPQLKIAQKLPLALVGSALVVSAGVGIASYFIGLGTVQEQRDQSMQAALNTASVMVSDYYHSAEVDLRLFVQRSDTVAAMKGLTRALDELRMGLKDRAAPQLQAAYGTESPNPEDRASVDSVGIKGATYDAPHKRFHPGFRTLMQERDYSDVLLISAAGDVVYSVAKNPDFVSNVVSDAASASGGLGRAFAAAKDLPPGAAAFVDFTNYGPTGTVESFIAMPVHEGEEFTGVMVLSISPVAVSTQIEGLSGLGGTGEVVVVGQDGLLRSDSSHTEAADVLVTSLTSDVITRAFEGESVEGISTDYRGDTMVVRAKPVAVGDTVWAVVAVQPEQEAYAAVVEMRNMTLIVGGVLLAIAAVVGMLFARSLTKPISRLTSTMEALAEGDLDVEVRGAQRQDEIGAMARAVEVFRENGIRIAQMTEAEAAQVLRTQAERAAMMQDLQRAFGVVVDAAIAGDFSRRVETEFPDPELNSLARSVNELVDTVDRGITETGQVLSALADTDLTQRMHGDFHGAFAKLKADTNAVAEKLTEVVGQLKETSRTLKSATGEILSGANDLSERTTKQAATIEETSATMEQLAATVLQNAERAKEASGVAAQVTRTAEDGGQVMHQATEAMERITQSSAKISNIIGLIDDIAFQTNLLALNASVEAARAGDAGKGFAVVAVEVRRLAQSAAQASNEVKVLIEQSATEVNSGSKLVSDAAAKLETMLQAARSSNELMGSIARESGEQASAIDEVNTAVRTMDEMTQHNAALVEEINAAIEQTEAQANELDRVVDIFTTEAAAAETRRPSTEPARQTAVQSLAAGARGLQDKLRTAAKSYLSHGNAAVDKDWNEF</sequence>